<accession>E1X651</accession>
<dbReference type="STRING" id="862908.BMS_2610"/>
<evidence type="ECO:0000313" key="2">
    <source>
        <dbReference type="Proteomes" id="UP000008963"/>
    </source>
</evidence>
<dbReference type="AlphaFoldDB" id="E1X651"/>
<name>E1X651_HALMS</name>
<evidence type="ECO:0000313" key="1">
    <source>
        <dbReference type="EMBL" id="CBW27395.1"/>
    </source>
</evidence>
<gene>
    <name evidence="1" type="ordered locus">BMS_2610</name>
</gene>
<dbReference type="EMBL" id="FQ312005">
    <property type="protein sequence ID" value="CBW27395.1"/>
    <property type="molecule type" value="Genomic_DNA"/>
</dbReference>
<keyword evidence="2" id="KW-1185">Reference proteome</keyword>
<dbReference type="OrthoDB" id="9971685at2"/>
<dbReference type="RefSeq" id="WP_014245171.1">
    <property type="nucleotide sequence ID" value="NC_016620.1"/>
</dbReference>
<dbReference type="Proteomes" id="UP000008963">
    <property type="component" value="Chromosome"/>
</dbReference>
<reference evidence="2" key="1">
    <citation type="journal article" date="2013" name="ISME J.">
        <title>A small predatory core genome in the divergent marine Bacteriovorax marinus SJ and the terrestrial Bdellovibrio bacteriovorus.</title>
        <authorList>
            <person name="Crossman L.C."/>
            <person name="Chen H."/>
            <person name="Cerdeno-Tarraga A.M."/>
            <person name="Brooks K."/>
            <person name="Quail M.A."/>
            <person name="Pineiro S.A."/>
            <person name="Hobley L."/>
            <person name="Sockett R.E."/>
            <person name="Bentley S.D."/>
            <person name="Parkhill J."/>
            <person name="Williams H.N."/>
            <person name="Stine O.C."/>
        </authorList>
    </citation>
    <scope>NUCLEOTIDE SEQUENCE [LARGE SCALE GENOMIC DNA]</scope>
    <source>
        <strain evidence="2">ATCC BAA-682 / DSM 15412 / SJ</strain>
    </source>
</reference>
<dbReference type="KEGG" id="bmx:BMS_2610"/>
<dbReference type="PATRIC" id="fig|862908.3.peg.2493"/>
<proteinExistence type="predicted"/>
<dbReference type="HOGENOM" id="CLU_1822640_0_0_7"/>
<organism evidence="1 2">
    <name type="scientific">Halobacteriovorax marinus (strain ATCC BAA-682 / DSM 15412 / SJ)</name>
    <name type="common">Bacteriovorax marinus</name>
    <dbReference type="NCBI Taxonomy" id="862908"/>
    <lineage>
        <taxon>Bacteria</taxon>
        <taxon>Pseudomonadati</taxon>
        <taxon>Bdellovibrionota</taxon>
        <taxon>Bacteriovoracia</taxon>
        <taxon>Bacteriovoracales</taxon>
        <taxon>Halobacteriovoraceae</taxon>
        <taxon>Halobacteriovorax</taxon>
    </lineage>
</organism>
<protein>
    <submittedName>
        <fullName evidence="1">Membrane protein</fullName>
    </submittedName>
</protein>
<sequence length="141" mass="16477">MKVKMTTLLLIKPLVILALVFAFKPSGEIAKTETMTDEVQSMRGYFLEDQSMKLVITHKRVQILKGKILQSSNDIITKHKTKFVKMVKDFNLAIAEFEKLTEYKSKNWNESRKKFIVLMKNVEDQQMNLHQILSQRKMVSI</sequence>